<dbReference type="Proteomes" id="UP000799770">
    <property type="component" value="Unassembled WGS sequence"/>
</dbReference>
<dbReference type="EMBL" id="ML977328">
    <property type="protein sequence ID" value="KAF2113360.1"/>
    <property type="molecule type" value="Genomic_DNA"/>
</dbReference>
<keyword evidence="2" id="KW-1185">Reference proteome</keyword>
<evidence type="ECO:0000313" key="1">
    <source>
        <dbReference type="EMBL" id="KAF2113360.1"/>
    </source>
</evidence>
<name>A0A6A5Z1T2_9PLEO</name>
<gene>
    <name evidence="1" type="ORF">BDV96DRAFT_122263</name>
</gene>
<reference evidence="1" key="1">
    <citation type="journal article" date="2020" name="Stud. Mycol.">
        <title>101 Dothideomycetes genomes: a test case for predicting lifestyles and emergence of pathogens.</title>
        <authorList>
            <person name="Haridas S."/>
            <person name="Albert R."/>
            <person name="Binder M."/>
            <person name="Bloem J."/>
            <person name="Labutti K."/>
            <person name="Salamov A."/>
            <person name="Andreopoulos B."/>
            <person name="Baker S."/>
            <person name="Barry K."/>
            <person name="Bills G."/>
            <person name="Bluhm B."/>
            <person name="Cannon C."/>
            <person name="Castanera R."/>
            <person name="Culley D."/>
            <person name="Daum C."/>
            <person name="Ezra D."/>
            <person name="Gonzalez J."/>
            <person name="Henrissat B."/>
            <person name="Kuo A."/>
            <person name="Liang C."/>
            <person name="Lipzen A."/>
            <person name="Lutzoni F."/>
            <person name="Magnuson J."/>
            <person name="Mondo S."/>
            <person name="Nolan M."/>
            <person name="Ohm R."/>
            <person name="Pangilinan J."/>
            <person name="Park H.-J."/>
            <person name="Ramirez L."/>
            <person name="Alfaro M."/>
            <person name="Sun H."/>
            <person name="Tritt A."/>
            <person name="Yoshinaga Y."/>
            <person name="Zwiers L.-H."/>
            <person name="Turgeon B."/>
            <person name="Goodwin S."/>
            <person name="Spatafora J."/>
            <person name="Crous P."/>
            <person name="Grigoriev I."/>
        </authorList>
    </citation>
    <scope>NUCLEOTIDE SEQUENCE</scope>
    <source>
        <strain evidence="1">CBS 627.86</strain>
    </source>
</reference>
<proteinExistence type="predicted"/>
<accession>A0A6A5Z1T2</accession>
<evidence type="ECO:0000313" key="2">
    <source>
        <dbReference type="Proteomes" id="UP000799770"/>
    </source>
</evidence>
<protein>
    <submittedName>
        <fullName evidence="1">Uncharacterized protein</fullName>
    </submittedName>
</protein>
<dbReference type="AlphaFoldDB" id="A0A6A5Z1T2"/>
<sequence length="211" mass="23416">MHGLLAFDLAVTPCHSSRMHTWRASVRNSMRAQLAYLTVNPVFPGEMRLCSMTSCIQRQPLSSDILQSHIVLLDAVQKDLPQSLQRHTSPFHTSCAGQDPHNTCFSLRSTSSRFPSRSAAIGRPFSPVSVRPSPYMYAWIRVMIEDANGWSAIGATEARDWRSASLVDGWLWVACAGRDDSNCIGAVSFNMDLEDGWVRATGGEGWLEDSR</sequence>
<organism evidence="1 2">
    <name type="scientific">Lophiotrema nucula</name>
    <dbReference type="NCBI Taxonomy" id="690887"/>
    <lineage>
        <taxon>Eukaryota</taxon>
        <taxon>Fungi</taxon>
        <taxon>Dikarya</taxon>
        <taxon>Ascomycota</taxon>
        <taxon>Pezizomycotina</taxon>
        <taxon>Dothideomycetes</taxon>
        <taxon>Pleosporomycetidae</taxon>
        <taxon>Pleosporales</taxon>
        <taxon>Lophiotremataceae</taxon>
        <taxon>Lophiotrema</taxon>
    </lineage>
</organism>